<dbReference type="EMBL" id="NBII01000001">
    <property type="protein sequence ID" value="PAV23006.1"/>
    <property type="molecule type" value="Genomic_DNA"/>
</dbReference>
<dbReference type="PRINTS" id="PR00320">
    <property type="entry name" value="GPROTEINBRPT"/>
</dbReference>
<dbReference type="Gene3D" id="2.130.10.10">
    <property type="entry name" value="YVTN repeat-like/Quinoprotein amine dehydrogenase"/>
    <property type="match status" value="2"/>
</dbReference>
<comment type="caution">
    <text evidence="4">The sequence shown here is derived from an EMBL/GenBank/DDBJ whole genome shotgun (WGS) entry which is preliminary data.</text>
</comment>
<evidence type="ECO:0000256" key="2">
    <source>
        <dbReference type="ARBA" id="ARBA00022737"/>
    </source>
</evidence>
<dbReference type="InterPro" id="IPR036322">
    <property type="entry name" value="WD40_repeat_dom_sf"/>
</dbReference>
<keyword evidence="2" id="KW-0677">Repeat</keyword>
<feature type="repeat" description="WD" evidence="3">
    <location>
        <begin position="435"/>
        <end position="476"/>
    </location>
</feature>
<keyword evidence="5" id="KW-1185">Reference proteome</keyword>
<dbReference type="PROSITE" id="PS00678">
    <property type="entry name" value="WD_REPEATS_1"/>
    <property type="match status" value="3"/>
</dbReference>
<dbReference type="STRING" id="2282107.A0A286UTR3"/>
<dbReference type="InterPro" id="IPR019775">
    <property type="entry name" value="WD40_repeat_CS"/>
</dbReference>
<dbReference type="CDD" id="cd00200">
    <property type="entry name" value="WD40"/>
    <property type="match status" value="1"/>
</dbReference>
<protein>
    <submittedName>
        <fullName evidence="4">WD40 domain containing protein</fullName>
    </submittedName>
</protein>
<feature type="repeat" description="WD" evidence="3">
    <location>
        <begin position="520"/>
        <end position="561"/>
    </location>
</feature>
<evidence type="ECO:0000256" key="3">
    <source>
        <dbReference type="PROSITE-ProRule" id="PRU00221"/>
    </source>
</evidence>
<organism evidence="4 5">
    <name type="scientific">Pyrrhoderma noxium</name>
    <dbReference type="NCBI Taxonomy" id="2282107"/>
    <lineage>
        <taxon>Eukaryota</taxon>
        <taxon>Fungi</taxon>
        <taxon>Dikarya</taxon>
        <taxon>Basidiomycota</taxon>
        <taxon>Agaricomycotina</taxon>
        <taxon>Agaricomycetes</taxon>
        <taxon>Hymenochaetales</taxon>
        <taxon>Hymenochaetaceae</taxon>
        <taxon>Pyrrhoderma</taxon>
    </lineage>
</organism>
<dbReference type="InterPro" id="IPR020472">
    <property type="entry name" value="WD40_PAC1"/>
</dbReference>
<evidence type="ECO:0000256" key="1">
    <source>
        <dbReference type="ARBA" id="ARBA00022574"/>
    </source>
</evidence>
<dbReference type="InParanoid" id="A0A286UTR3"/>
<dbReference type="Proteomes" id="UP000217199">
    <property type="component" value="Unassembled WGS sequence"/>
</dbReference>
<dbReference type="AlphaFoldDB" id="A0A286UTR3"/>
<evidence type="ECO:0000313" key="4">
    <source>
        <dbReference type="EMBL" id="PAV23006.1"/>
    </source>
</evidence>
<accession>A0A286UTR3</accession>
<dbReference type="SMART" id="SM00320">
    <property type="entry name" value="WD40"/>
    <property type="match status" value="5"/>
</dbReference>
<feature type="repeat" description="WD" evidence="3">
    <location>
        <begin position="356"/>
        <end position="397"/>
    </location>
</feature>
<dbReference type="PANTHER" id="PTHR44019">
    <property type="entry name" value="WD REPEAT-CONTAINING PROTEIN 55"/>
    <property type="match status" value="1"/>
</dbReference>
<feature type="repeat" description="WD" evidence="3">
    <location>
        <begin position="571"/>
        <end position="594"/>
    </location>
</feature>
<evidence type="ECO:0000313" key="5">
    <source>
        <dbReference type="Proteomes" id="UP000217199"/>
    </source>
</evidence>
<gene>
    <name evidence="4" type="ORF">PNOK_0007300</name>
</gene>
<dbReference type="PANTHER" id="PTHR44019:SF8">
    <property type="entry name" value="POC1 CENTRIOLAR PROTEIN HOMOLOG"/>
    <property type="match status" value="1"/>
</dbReference>
<sequence>MPSNHAGPSFTGNYYDIAGRQTNITINRPVNVHANILNQDPNAREAVMRELKNRLKPAYFDGDNRPECLENTRKDTLNSIYHGDWEKYYRDDGSRAISETRATWLPHVLCAGRSHPMNALQTIAYSLAVYNQSIAECLVDQLKDRGDLGPSNLKAKFDILLREPLYTAAIEVHEPILIVLDALNEFIITSRPENDILTFNSPRSPNVQTFDLDNRIDENKIDVFTFIKYELEELRSSRALSVAEDWSWDKGLQRLASTAGGLFIWASTAIKFISEEKLDRFERFKSLVENRNAPNLNELYATILKNAFEWNKKEKEAFVEVLSFILFSKLSLSDEDINGILGINTTPEFLIYLRSLVEEREIIESISLSPSGRFIASGSYDGSICLWNLETGELVKKSKLSLDIRSVAFSPVNEHLIAFGSGSLNDGKVLAVVPLTGHTDWIRAVAYSPDGTRFVSGSEDNTVRIWNPATGQLLSTFNGHLSHVNSVAYSFDGSRIVSGYLDNTIVVWDAQSGQIVCGPITGHDRDVTSVCFSPDGKRILSGSDDRTARVWDVITGKPLFPPLWGYMGFNSVCFFPDGRHFATGSRDRTIRIWSSGDIPNDTNWELRRDNWVVGENGELMMWKPDDLHRDLCGHRNISILNRYFYPKLHFGTE</sequence>
<dbReference type="InterPro" id="IPR050505">
    <property type="entry name" value="WDR55/POC1"/>
</dbReference>
<dbReference type="PROSITE" id="PS50082">
    <property type="entry name" value="WD_REPEATS_2"/>
    <property type="match status" value="5"/>
</dbReference>
<proteinExistence type="predicted"/>
<feature type="repeat" description="WD" evidence="3">
    <location>
        <begin position="477"/>
        <end position="518"/>
    </location>
</feature>
<dbReference type="PROSITE" id="PS50294">
    <property type="entry name" value="WD_REPEATS_REGION"/>
    <property type="match status" value="4"/>
</dbReference>
<dbReference type="Pfam" id="PF00400">
    <property type="entry name" value="WD40"/>
    <property type="match status" value="5"/>
</dbReference>
<dbReference type="SUPFAM" id="SSF50978">
    <property type="entry name" value="WD40 repeat-like"/>
    <property type="match status" value="1"/>
</dbReference>
<name>A0A286UTR3_9AGAM</name>
<dbReference type="InterPro" id="IPR001680">
    <property type="entry name" value="WD40_rpt"/>
</dbReference>
<dbReference type="InterPro" id="IPR015943">
    <property type="entry name" value="WD40/YVTN_repeat-like_dom_sf"/>
</dbReference>
<reference evidence="4 5" key="1">
    <citation type="journal article" date="2017" name="Mol. Ecol.">
        <title>Comparative and population genomic landscape of Phellinus noxius: A hypervariable fungus causing root rot in trees.</title>
        <authorList>
            <person name="Chung C.L."/>
            <person name="Lee T.J."/>
            <person name="Akiba M."/>
            <person name="Lee H.H."/>
            <person name="Kuo T.H."/>
            <person name="Liu D."/>
            <person name="Ke H.M."/>
            <person name="Yokoi T."/>
            <person name="Roa M.B."/>
            <person name="Lu M.J."/>
            <person name="Chang Y.Y."/>
            <person name="Ann P.J."/>
            <person name="Tsai J.N."/>
            <person name="Chen C.Y."/>
            <person name="Tzean S.S."/>
            <person name="Ota Y."/>
            <person name="Hattori T."/>
            <person name="Sahashi N."/>
            <person name="Liou R.F."/>
            <person name="Kikuchi T."/>
            <person name="Tsai I.J."/>
        </authorList>
    </citation>
    <scope>NUCLEOTIDE SEQUENCE [LARGE SCALE GENOMIC DNA]</scope>
    <source>
        <strain evidence="4 5">FFPRI411160</strain>
    </source>
</reference>
<keyword evidence="1 3" id="KW-0853">WD repeat</keyword>